<dbReference type="Pfam" id="PF02113">
    <property type="entry name" value="Peptidase_S13"/>
    <property type="match status" value="1"/>
</dbReference>
<gene>
    <name evidence="4" type="ORF">RD110_25960</name>
</gene>
<dbReference type="AlphaFoldDB" id="A0A1P8K2J0"/>
<name>A0A1P8K2J0_9BURK</name>
<dbReference type="GO" id="GO:0004185">
    <property type="term" value="F:serine-type carboxypeptidase activity"/>
    <property type="evidence" value="ECO:0007669"/>
    <property type="project" value="InterPro"/>
</dbReference>
<comment type="similarity">
    <text evidence="1">Belongs to the peptidase S13 family.</text>
</comment>
<organism evidence="4 5">
    <name type="scientific">Rhodoferax koreensis</name>
    <dbReference type="NCBI Taxonomy" id="1842727"/>
    <lineage>
        <taxon>Bacteria</taxon>
        <taxon>Pseudomonadati</taxon>
        <taxon>Pseudomonadota</taxon>
        <taxon>Betaproteobacteria</taxon>
        <taxon>Burkholderiales</taxon>
        <taxon>Comamonadaceae</taxon>
        <taxon>Rhodoferax</taxon>
    </lineage>
</organism>
<dbReference type="GO" id="GO:0006508">
    <property type="term" value="P:proteolysis"/>
    <property type="evidence" value="ECO:0007669"/>
    <property type="project" value="InterPro"/>
</dbReference>
<keyword evidence="2" id="KW-0378">Hydrolase</keyword>
<dbReference type="Gene3D" id="3.40.710.10">
    <property type="entry name" value="DD-peptidase/beta-lactamase superfamily"/>
    <property type="match status" value="1"/>
</dbReference>
<dbReference type="Gene3D" id="3.50.80.20">
    <property type="entry name" value="D-Ala-D-Ala carboxypeptidase C, peptidase S13"/>
    <property type="match status" value="1"/>
</dbReference>
<evidence type="ECO:0000256" key="1">
    <source>
        <dbReference type="ARBA" id="ARBA00006096"/>
    </source>
</evidence>
<dbReference type="PANTHER" id="PTHR30023">
    <property type="entry name" value="D-ALANYL-D-ALANINE CARBOXYPEPTIDASE"/>
    <property type="match status" value="1"/>
</dbReference>
<dbReference type="PANTHER" id="PTHR30023:SF0">
    <property type="entry name" value="PENICILLIN-SENSITIVE CARBOXYPEPTIDASE A"/>
    <property type="match status" value="1"/>
</dbReference>
<feature type="chain" id="PRO_5012591457" evidence="3">
    <location>
        <begin position="32"/>
        <end position="508"/>
    </location>
</feature>
<keyword evidence="4" id="KW-0121">Carboxypeptidase</keyword>
<dbReference type="NCBIfam" id="TIGR00666">
    <property type="entry name" value="PBP4"/>
    <property type="match status" value="1"/>
</dbReference>
<evidence type="ECO:0000313" key="5">
    <source>
        <dbReference type="Proteomes" id="UP000186609"/>
    </source>
</evidence>
<dbReference type="OrthoDB" id="9802627at2"/>
<dbReference type="STRING" id="1842727.RD110_25960"/>
<sequence>MPRLSPPASHRFIARLATICLCVCTVVGVQAVPKAVPHAAAPVMPPEIASALARAKVPRDAVSLLVAPVDGPESGPPRLALRTDAPMNPASVMKLVTTYAGLDLLGADYTWTTHFYADGPLADGVLRGNLYIRGGGDPKLVLERVDAMFKALQQRGVREVRGDLVLDNSLFAPVARDPAEFDGEPLRPYNSTPDALLVNFKALILTFTPDGASGTARVRSEPPLAGVAIDATVPMNTAPCGDWRGGLQADFGDPSRVTFAGSYSAKCGERVWPLAYADPASYARRALLAMFVAAGGVVDGTAREGAVPGGARWLMDSPSLPLADIIADVNKFSNNVMAQQIFLTLSAPDTRDVPGKRPAKGQATQEGSRQAIAAWWPLAMGAARPAVPPPLVENGSGLSRDERITAAGLGRLLRRAAVHPQATVFLNSLSLAGVDGTALGMRNRGLAPEAMGNARLKTGTLRDVAAVAGYATGRSGQRYVVVGIVNHPNAGAARPALDALVEWAVKDR</sequence>
<keyword evidence="4" id="KW-0645">Protease</keyword>
<accession>A0A1P8K2J0</accession>
<feature type="signal peptide" evidence="3">
    <location>
        <begin position="1"/>
        <end position="31"/>
    </location>
</feature>
<dbReference type="InterPro" id="IPR012338">
    <property type="entry name" value="Beta-lactam/transpept-like"/>
</dbReference>
<keyword evidence="3" id="KW-0732">Signal</keyword>
<evidence type="ECO:0000256" key="3">
    <source>
        <dbReference type="SAM" id="SignalP"/>
    </source>
</evidence>
<dbReference type="Proteomes" id="UP000186609">
    <property type="component" value="Chromosome"/>
</dbReference>
<dbReference type="RefSeq" id="WP_076203722.1">
    <property type="nucleotide sequence ID" value="NZ_CP019236.1"/>
</dbReference>
<dbReference type="GO" id="GO:0000270">
    <property type="term" value="P:peptidoglycan metabolic process"/>
    <property type="evidence" value="ECO:0007669"/>
    <property type="project" value="TreeGrafter"/>
</dbReference>
<evidence type="ECO:0000313" key="4">
    <source>
        <dbReference type="EMBL" id="APW40219.1"/>
    </source>
</evidence>
<proteinExistence type="inferred from homology"/>
<dbReference type="SUPFAM" id="SSF56601">
    <property type="entry name" value="beta-lactamase/transpeptidase-like"/>
    <property type="match status" value="1"/>
</dbReference>
<evidence type="ECO:0000256" key="2">
    <source>
        <dbReference type="ARBA" id="ARBA00022801"/>
    </source>
</evidence>
<dbReference type="PRINTS" id="PR00922">
    <property type="entry name" value="DADACBPTASE3"/>
</dbReference>
<dbReference type="KEGG" id="rhy:RD110_25960"/>
<dbReference type="InterPro" id="IPR000667">
    <property type="entry name" value="Peptidase_S13"/>
</dbReference>
<reference evidence="4 5" key="1">
    <citation type="submission" date="2017-01" db="EMBL/GenBank/DDBJ databases">
        <authorList>
            <person name="Mah S.A."/>
            <person name="Swanson W.J."/>
            <person name="Moy G.W."/>
            <person name="Vacquier V.D."/>
        </authorList>
    </citation>
    <scope>NUCLEOTIDE SEQUENCE [LARGE SCALE GENOMIC DNA]</scope>
    <source>
        <strain evidence="4 5">DCY110</strain>
    </source>
</reference>
<protein>
    <submittedName>
        <fullName evidence="4">D-alanyl-D-alanine carboxypeptidase/D-alanyl-D-alanine-endopeptidase</fullName>
    </submittedName>
</protein>
<dbReference type="EMBL" id="CP019236">
    <property type="protein sequence ID" value="APW40219.1"/>
    <property type="molecule type" value="Genomic_DNA"/>
</dbReference>
<keyword evidence="5" id="KW-1185">Reference proteome</keyword>